<evidence type="ECO:0000256" key="1">
    <source>
        <dbReference type="ARBA" id="ARBA00022490"/>
    </source>
</evidence>
<keyword evidence="1 8" id="KW-0963">Cytoplasm</keyword>
<keyword evidence="7 8" id="KW-0501">Molybdenum cofactor biosynthesis</keyword>
<keyword evidence="6 8" id="KW-0342">GTP-binding</keyword>
<keyword evidence="4 8" id="KW-0547">Nucleotide-binding</keyword>
<comment type="subcellular location">
    <subcellularLocation>
        <location evidence="8">Cytoplasm</location>
    </subcellularLocation>
</comment>
<feature type="binding site" evidence="8">
    <location>
        <position position="100"/>
    </location>
    <ligand>
        <name>GTP</name>
        <dbReference type="ChEBI" id="CHEBI:37565"/>
    </ligand>
</feature>
<feature type="binding site" evidence="8">
    <location>
        <position position="24"/>
    </location>
    <ligand>
        <name>GTP</name>
        <dbReference type="ChEBI" id="CHEBI:37565"/>
    </ligand>
</feature>
<keyword evidence="3 8" id="KW-0479">Metal-binding</keyword>
<evidence type="ECO:0000256" key="3">
    <source>
        <dbReference type="ARBA" id="ARBA00022723"/>
    </source>
</evidence>
<evidence type="ECO:0000256" key="5">
    <source>
        <dbReference type="ARBA" id="ARBA00022842"/>
    </source>
</evidence>
<accession>A0A839IVR9</accession>
<proteinExistence type="inferred from homology"/>
<dbReference type="GO" id="GO:0046872">
    <property type="term" value="F:metal ion binding"/>
    <property type="evidence" value="ECO:0007669"/>
    <property type="project" value="UniProtKB-KW"/>
</dbReference>
<comment type="caution">
    <text evidence="10">The sequence shown here is derived from an EMBL/GenBank/DDBJ whole genome shotgun (WGS) entry which is preliminary data.</text>
</comment>
<evidence type="ECO:0000259" key="9">
    <source>
        <dbReference type="Pfam" id="PF12804"/>
    </source>
</evidence>
<keyword evidence="11" id="KW-1185">Reference proteome</keyword>
<dbReference type="InterPro" id="IPR013482">
    <property type="entry name" value="Molybde_CF_guanTrfase"/>
</dbReference>
<dbReference type="Proteomes" id="UP000565262">
    <property type="component" value="Unassembled WGS sequence"/>
</dbReference>
<organism evidence="10 11">
    <name type="scientific">Oceanospirillum sediminis</name>
    <dbReference type="NCBI Taxonomy" id="2760088"/>
    <lineage>
        <taxon>Bacteria</taxon>
        <taxon>Pseudomonadati</taxon>
        <taxon>Pseudomonadota</taxon>
        <taxon>Gammaproteobacteria</taxon>
        <taxon>Oceanospirillales</taxon>
        <taxon>Oceanospirillaceae</taxon>
        <taxon>Oceanospirillum</taxon>
    </lineage>
</organism>
<evidence type="ECO:0000313" key="10">
    <source>
        <dbReference type="EMBL" id="MBB1489048.1"/>
    </source>
</evidence>
<evidence type="ECO:0000256" key="2">
    <source>
        <dbReference type="ARBA" id="ARBA00022679"/>
    </source>
</evidence>
<evidence type="ECO:0000256" key="6">
    <source>
        <dbReference type="ARBA" id="ARBA00023134"/>
    </source>
</evidence>
<dbReference type="NCBIfam" id="TIGR02665">
    <property type="entry name" value="molyb_mobA"/>
    <property type="match status" value="1"/>
</dbReference>
<comment type="cofactor">
    <cofactor evidence="8">
        <name>Mg(2+)</name>
        <dbReference type="ChEBI" id="CHEBI:18420"/>
    </cofactor>
</comment>
<dbReference type="EMBL" id="JACJFM010000042">
    <property type="protein sequence ID" value="MBB1489048.1"/>
    <property type="molecule type" value="Genomic_DNA"/>
</dbReference>
<dbReference type="GO" id="GO:0061603">
    <property type="term" value="F:molybdenum cofactor guanylyltransferase activity"/>
    <property type="evidence" value="ECO:0007669"/>
    <property type="project" value="UniProtKB-EC"/>
</dbReference>
<evidence type="ECO:0000256" key="8">
    <source>
        <dbReference type="HAMAP-Rule" id="MF_00316"/>
    </source>
</evidence>
<feature type="binding site" evidence="8">
    <location>
        <begin position="11"/>
        <end position="13"/>
    </location>
    <ligand>
        <name>GTP</name>
        <dbReference type="ChEBI" id="CHEBI:37565"/>
    </ligand>
</feature>
<comment type="function">
    <text evidence="8">Transfers a GMP moiety from GTP to Mo-molybdopterin (Mo-MPT) cofactor (Moco or molybdenum cofactor) to form Mo-molybdopterin guanine dinucleotide (Mo-MGD) cofactor.</text>
</comment>
<dbReference type="InterPro" id="IPR029044">
    <property type="entry name" value="Nucleotide-diphossugar_trans"/>
</dbReference>
<dbReference type="SUPFAM" id="SSF53448">
    <property type="entry name" value="Nucleotide-diphospho-sugar transferases"/>
    <property type="match status" value="1"/>
</dbReference>
<dbReference type="PANTHER" id="PTHR19136">
    <property type="entry name" value="MOLYBDENUM COFACTOR GUANYLYLTRANSFERASE"/>
    <property type="match status" value="1"/>
</dbReference>
<gene>
    <name evidence="8 10" type="primary">mobA</name>
    <name evidence="10" type="ORF">H4O21_20785</name>
</gene>
<dbReference type="GO" id="GO:0005525">
    <property type="term" value="F:GTP binding"/>
    <property type="evidence" value="ECO:0007669"/>
    <property type="project" value="UniProtKB-UniRule"/>
</dbReference>
<sequence length="198" mass="22173">MTKQMVTAVILAGGQGQRMGGKDKGWVEFRDKPMISHVLQQVKPQVSGIIINANRSFERYQSLGYPVIEDSASGFHGPLMGMLTGLRHASSDWILFVPCDTPLLPTDLADRLYQAVRKNNADLAVAHDGERLQPVIALLHKSLLPSLEAWLEEGKRKIDRWFMQHKMVVVPFDDGESVFMNLNTPEELKEVEAGYCVV</sequence>
<dbReference type="AlphaFoldDB" id="A0A839IVR9"/>
<dbReference type="PANTHER" id="PTHR19136:SF81">
    <property type="entry name" value="MOLYBDENUM COFACTOR GUANYLYLTRANSFERASE"/>
    <property type="match status" value="1"/>
</dbReference>
<feature type="binding site" evidence="8">
    <location>
        <position position="52"/>
    </location>
    <ligand>
        <name>GTP</name>
        <dbReference type="ChEBI" id="CHEBI:37565"/>
    </ligand>
</feature>
<dbReference type="InterPro" id="IPR025877">
    <property type="entry name" value="MobA-like_NTP_Trfase"/>
</dbReference>
<evidence type="ECO:0000256" key="4">
    <source>
        <dbReference type="ARBA" id="ARBA00022741"/>
    </source>
</evidence>
<feature type="binding site" evidence="8">
    <location>
        <position position="100"/>
    </location>
    <ligand>
        <name>Mg(2+)</name>
        <dbReference type="ChEBI" id="CHEBI:18420"/>
    </ligand>
</feature>
<reference evidence="10 11" key="1">
    <citation type="submission" date="2020-08" db="EMBL/GenBank/DDBJ databases">
        <title>Oceanospirillum sp. nov. isolated from marine sediment.</title>
        <authorList>
            <person name="Ji X."/>
        </authorList>
    </citation>
    <scope>NUCLEOTIDE SEQUENCE [LARGE SCALE GENOMIC DNA]</scope>
    <source>
        <strain evidence="10 11">D5</strain>
    </source>
</reference>
<keyword evidence="5 8" id="KW-0460">Magnesium</keyword>
<dbReference type="CDD" id="cd02503">
    <property type="entry name" value="MobA"/>
    <property type="match status" value="1"/>
</dbReference>
<name>A0A839IVR9_9GAMM</name>
<dbReference type="RefSeq" id="WP_182810819.1">
    <property type="nucleotide sequence ID" value="NZ_JACJFM010000042.1"/>
</dbReference>
<dbReference type="Gene3D" id="3.90.550.10">
    <property type="entry name" value="Spore Coat Polysaccharide Biosynthesis Protein SpsA, Chain A"/>
    <property type="match status" value="1"/>
</dbReference>
<dbReference type="GO" id="GO:1902758">
    <property type="term" value="P:bis(molybdopterin guanine dinucleotide)molybdenum biosynthetic process"/>
    <property type="evidence" value="ECO:0007669"/>
    <property type="project" value="TreeGrafter"/>
</dbReference>
<comment type="similarity">
    <text evidence="8">Belongs to the MobA family.</text>
</comment>
<dbReference type="EC" id="2.7.7.77" evidence="8"/>
<dbReference type="GO" id="GO:0005737">
    <property type="term" value="C:cytoplasm"/>
    <property type="evidence" value="ECO:0007669"/>
    <property type="project" value="UniProtKB-SubCell"/>
</dbReference>
<evidence type="ECO:0000256" key="7">
    <source>
        <dbReference type="ARBA" id="ARBA00023150"/>
    </source>
</evidence>
<evidence type="ECO:0000313" key="11">
    <source>
        <dbReference type="Proteomes" id="UP000565262"/>
    </source>
</evidence>
<feature type="domain" description="MobA-like NTP transferase" evidence="9">
    <location>
        <begin position="8"/>
        <end position="160"/>
    </location>
</feature>
<dbReference type="Pfam" id="PF12804">
    <property type="entry name" value="NTP_transf_3"/>
    <property type="match status" value="1"/>
</dbReference>
<comment type="domain">
    <text evidence="8">The N-terminal domain determines nucleotide recognition and specific binding, while the C-terminal domain determines the specific binding to the target protein.</text>
</comment>
<comment type="subunit">
    <text evidence="8">Monomer.</text>
</comment>
<dbReference type="HAMAP" id="MF_00316">
    <property type="entry name" value="MobA"/>
    <property type="match status" value="1"/>
</dbReference>
<feature type="binding site" evidence="8">
    <location>
        <position position="70"/>
    </location>
    <ligand>
        <name>GTP</name>
        <dbReference type="ChEBI" id="CHEBI:37565"/>
    </ligand>
</feature>
<keyword evidence="10" id="KW-0548">Nucleotidyltransferase</keyword>
<keyword evidence="2 8" id="KW-0808">Transferase</keyword>
<protein>
    <recommendedName>
        <fullName evidence="8">Molybdenum cofactor guanylyltransferase</fullName>
        <shortName evidence="8">MoCo guanylyltransferase</shortName>
        <ecNumber evidence="8">2.7.7.77</ecNumber>
    </recommendedName>
    <alternativeName>
        <fullName evidence="8">GTP:molybdopterin guanylyltransferase</fullName>
    </alternativeName>
    <alternativeName>
        <fullName evidence="8">Mo-MPT guanylyltransferase</fullName>
    </alternativeName>
    <alternativeName>
        <fullName evidence="8">Molybdopterin guanylyltransferase</fullName>
    </alternativeName>
    <alternativeName>
        <fullName evidence="8">Molybdopterin-guanine dinucleotide synthase</fullName>
        <shortName evidence="8">MGD synthase</shortName>
    </alternativeName>
</protein>
<comment type="catalytic activity">
    <reaction evidence="8">
        <text>Mo-molybdopterin + GTP + H(+) = Mo-molybdopterin guanine dinucleotide + diphosphate</text>
        <dbReference type="Rhea" id="RHEA:34243"/>
        <dbReference type="ChEBI" id="CHEBI:15378"/>
        <dbReference type="ChEBI" id="CHEBI:33019"/>
        <dbReference type="ChEBI" id="CHEBI:37565"/>
        <dbReference type="ChEBI" id="CHEBI:71302"/>
        <dbReference type="ChEBI" id="CHEBI:71310"/>
        <dbReference type="EC" id="2.7.7.77"/>
    </reaction>
</comment>